<feature type="transmembrane region" description="Helical" evidence="7">
    <location>
        <begin position="207"/>
        <end position="224"/>
    </location>
</feature>
<feature type="transmembrane region" description="Helical" evidence="7">
    <location>
        <begin position="289"/>
        <end position="306"/>
    </location>
</feature>
<dbReference type="PANTHER" id="PTHR30250:SF11">
    <property type="entry name" value="O-ANTIGEN TRANSPORTER-RELATED"/>
    <property type="match status" value="1"/>
</dbReference>
<dbReference type="AlphaFoldDB" id="A0A5A4U852"/>
<evidence type="ECO:0000256" key="4">
    <source>
        <dbReference type="ARBA" id="ARBA00022989"/>
    </source>
</evidence>
<organism evidence="8">
    <name type="scientific">Escherichia albertii</name>
    <dbReference type="NCBI Taxonomy" id="208962"/>
    <lineage>
        <taxon>Bacteria</taxon>
        <taxon>Pseudomonadati</taxon>
        <taxon>Pseudomonadota</taxon>
        <taxon>Gammaproteobacteria</taxon>
        <taxon>Enterobacterales</taxon>
        <taxon>Enterobacteriaceae</taxon>
        <taxon>Escherichia</taxon>
    </lineage>
</organism>
<evidence type="ECO:0000256" key="3">
    <source>
        <dbReference type="ARBA" id="ARBA00022692"/>
    </source>
</evidence>
<feature type="transmembrane region" description="Helical" evidence="7">
    <location>
        <begin position="38"/>
        <end position="59"/>
    </location>
</feature>
<proteinExistence type="predicted"/>
<feature type="transmembrane region" description="Helical" evidence="7">
    <location>
        <begin position="167"/>
        <end position="186"/>
    </location>
</feature>
<feature type="transmembrane region" description="Helical" evidence="7">
    <location>
        <begin position="381"/>
        <end position="400"/>
    </location>
</feature>
<feature type="transmembrane region" description="Helical" evidence="7">
    <location>
        <begin position="326"/>
        <end position="343"/>
    </location>
</feature>
<dbReference type="GO" id="GO:0005886">
    <property type="term" value="C:plasma membrane"/>
    <property type="evidence" value="ECO:0007669"/>
    <property type="project" value="UniProtKB-SubCell"/>
</dbReference>
<evidence type="ECO:0000313" key="8">
    <source>
        <dbReference type="EMBL" id="BBM62628.1"/>
    </source>
</evidence>
<evidence type="ECO:0000256" key="6">
    <source>
        <dbReference type="ARBA" id="ARBA00049738"/>
    </source>
</evidence>
<feature type="transmembrane region" description="Helical" evidence="7">
    <location>
        <begin position="108"/>
        <end position="129"/>
    </location>
</feature>
<keyword evidence="5 7" id="KW-0472">Membrane</keyword>
<feature type="transmembrane region" description="Helical" evidence="7">
    <location>
        <begin position="355"/>
        <end position="375"/>
    </location>
</feature>
<dbReference type="EMBL" id="LC494327">
    <property type="protein sequence ID" value="BBM62628.1"/>
    <property type="molecule type" value="Genomic_DNA"/>
</dbReference>
<dbReference type="InterPro" id="IPR050833">
    <property type="entry name" value="Poly_Biosynth_Transport"/>
</dbReference>
<sequence length="414" mass="48358">MNKKQFINIAIRASTMLSRFMLMFIIAKHLPDEDMGMYGLFTSAIVFSLYAVGLDFYIYSTRELINTDKSVWGQFLKTQSVLIIILYLIYIPFLIVLFYFDYLPWKVFFYFIIILILEHICQELQRIIIAAHKPLAANLGLFARSGLWPIFFIPLFYWRLIPRSLDYLFIAWIIGNAISIIFYFYILMRMRISGWNNEIQWAWLRNGIKVSIVFLIGTLALRFSSVIERFWLQELTTLKIVGVYSFFVGISGVLTSFLDAGVFSFQYPRLIKAENEKNLIEYNKIRRELYFQVCLWIGGLAGISLILFKPTLAFIDKDVYYEYQQLYYFTLTTTIFSSIALLPHYELYAKKRDKAIVAINIFSIIVFVLATLVTISVSQLYAIPVAALFTQFFILIAKYISLKSINKNECIDSN</sequence>
<name>A0A5A4U852_ESCAL</name>
<keyword evidence="3 7" id="KW-0812">Transmembrane</keyword>
<evidence type="ECO:0000256" key="5">
    <source>
        <dbReference type="ARBA" id="ARBA00023136"/>
    </source>
</evidence>
<reference evidence="8" key="1">
    <citation type="submission" date="2019-07" db="EMBL/GenBank/DDBJ databases">
        <title>Overview of O-antigen diversity of Escherichia albertii, an emerging enteropathogen; genetic structure, serology, and development of O-genotyping method.</title>
        <authorList>
            <person name="Ooka T."/>
            <person name="Seto K."/>
            <person name="Ogura Y."/>
            <person name="Iguchi A."/>
            <person name="Imura N."/>
            <person name="Honda M."/>
            <person name="Etoh Y."/>
            <person name="Ikeda T."/>
            <person name="Sugitani W."/>
            <person name="Konno T."/>
            <person name="Kawano K."/>
            <person name="Kudo Y."/>
            <person name="Murakami K."/>
            <person name="Hayashi T."/>
            <person name="Nishi J."/>
        </authorList>
    </citation>
    <scope>NUCLEOTIDE SEQUENCE</scope>
    <source>
        <strain evidence="8">4051-6</strain>
    </source>
</reference>
<accession>A0A5A4U852</accession>
<feature type="transmembrane region" description="Helical" evidence="7">
    <location>
        <begin position="141"/>
        <end position="161"/>
    </location>
</feature>
<feature type="transmembrane region" description="Helical" evidence="7">
    <location>
        <begin position="80"/>
        <end position="102"/>
    </location>
</feature>
<keyword evidence="2" id="KW-1003">Cell membrane</keyword>
<feature type="transmembrane region" description="Helical" evidence="7">
    <location>
        <begin position="7"/>
        <end position="26"/>
    </location>
</feature>
<feature type="transmembrane region" description="Helical" evidence="7">
    <location>
        <begin position="244"/>
        <end position="268"/>
    </location>
</feature>
<evidence type="ECO:0000256" key="1">
    <source>
        <dbReference type="ARBA" id="ARBA00004651"/>
    </source>
</evidence>
<dbReference type="RefSeq" id="WP_059215814.1">
    <property type="nucleotide sequence ID" value="NZ_BBVG01000021.1"/>
</dbReference>
<keyword evidence="4 7" id="KW-1133">Transmembrane helix</keyword>
<comment type="subcellular location">
    <subcellularLocation>
        <location evidence="1">Cell membrane</location>
        <topology evidence="1">Multi-pass membrane protein</topology>
    </subcellularLocation>
</comment>
<evidence type="ECO:0000256" key="2">
    <source>
        <dbReference type="ARBA" id="ARBA00022475"/>
    </source>
</evidence>
<dbReference type="PANTHER" id="PTHR30250">
    <property type="entry name" value="PST FAMILY PREDICTED COLANIC ACID TRANSPORTER"/>
    <property type="match status" value="1"/>
</dbReference>
<protein>
    <recommendedName>
        <fullName evidence="6">Putative O-antigen transporter</fullName>
    </recommendedName>
</protein>
<gene>
    <name evidence="8" type="primary">wzx</name>
</gene>
<evidence type="ECO:0000256" key="7">
    <source>
        <dbReference type="SAM" id="Phobius"/>
    </source>
</evidence>